<dbReference type="SUPFAM" id="SSF109604">
    <property type="entry name" value="HD-domain/PDEase-like"/>
    <property type="match status" value="1"/>
</dbReference>
<sequence length="380" mass="41841">MLNQAEPAAPRPPRQTVLVADDTPENIDLLSGLLRQDYRVKVATNGEKALAIINSDDPPDLILLDVMMPGMNGYDVCRRIKANPDRRGIPVIFVTAMTSIEDERLGLEVGAVDYITKPISPPIVCARVRTHLALYDQTRALEERVRERTAELLASRQQIIRRLGRAAEFRDNETGNHVIRMSYYARLIGEASGLEQAAAELLFNTASMHDIGKIGIPDAVLLKPGPLSTAEWAVMRRHPEIGAEIIGRHDDELLDTARTIALTHHERFDGSGYPHGLIGEAIPLFGRIVAIADVFDALMNKRPYKDAMAVKDTLQVMARSTGTHFDPRLVEAFRRALPDMLRIHDTYADTHGPMTDVDMPPEAARPSSGPAAEAATGADD</sequence>
<evidence type="ECO:0000259" key="3">
    <source>
        <dbReference type="PROSITE" id="PS50110"/>
    </source>
</evidence>
<dbReference type="SUPFAM" id="SSF52172">
    <property type="entry name" value="CheY-like"/>
    <property type="match status" value="1"/>
</dbReference>
<accession>F5R7J0</accession>
<dbReference type="EMBL" id="AFHG01000028">
    <property type="protein sequence ID" value="EGK73469.1"/>
    <property type="molecule type" value="Genomic_DNA"/>
</dbReference>
<dbReference type="eggNOG" id="COG3437">
    <property type="taxonomic scope" value="Bacteria"/>
</dbReference>
<dbReference type="Proteomes" id="UP000005019">
    <property type="component" value="Unassembled WGS sequence"/>
</dbReference>
<dbReference type="PROSITE" id="PS50110">
    <property type="entry name" value="RESPONSE_REGULATORY"/>
    <property type="match status" value="1"/>
</dbReference>
<feature type="modified residue" description="4-aspartylphosphate" evidence="1">
    <location>
        <position position="65"/>
    </location>
</feature>
<evidence type="ECO:0000313" key="6">
    <source>
        <dbReference type="Proteomes" id="UP000005019"/>
    </source>
</evidence>
<dbReference type="STRING" id="1000565.METUNv1_00096"/>
<dbReference type="CDD" id="cd00077">
    <property type="entry name" value="HDc"/>
    <property type="match status" value="1"/>
</dbReference>
<keyword evidence="5" id="KW-0378">Hydrolase</keyword>
<dbReference type="PROSITE" id="PS51832">
    <property type="entry name" value="HD_GYP"/>
    <property type="match status" value="1"/>
</dbReference>
<dbReference type="Pfam" id="PF13487">
    <property type="entry name" value="HD_5"/>
    <property type="match status" value="1"/>
</dbReference>
<dbReference type="GO" id="GO:0000160">
    <property type="term" value="P:phosphorelay signal transduction system"/>
    <property type="evidence" value="ECO:0007669"/>
    <property type="project" value="InterPro"/>
</dbReference>
<dbReference type="Pfam" id="PF00072">
    <property type="entry name" value="Response_reg"/>
    <property type="match status" value="1"/>
</dbReference>
<dbReference type="SMART" id="SM00471">
    <property type="entry name" value="HDc"/>
    <property type="match status" value="1"/>
</dbReference>
<dbReference type="RefSeq" id="WP_008057733.1">
    <property type="nucleotide sequence ID" value="NZ_AFHG01000028.1"/>
</dbReference>
<keyword evidence="6" id="KW-1185">Reference proteome</keyword>
<dbReference type="GO" id="GO:0008081">
    <property type="term" value="F:phosphoric diester hydrolase activity"/>
    <property type="evidence" value="ECO:0007669"/>
    <property type="project" value="UniProtKB-ARBA"/>
</dbReference>
<dbReference type="InterPro" id="IPR052020">
    <property type="entry name" value="Cyclic_di-GMP/3'3'-cGAMP_PDE"/>
</dbReference>
<protein>
    <submittedName>
        <fullName evidence="5">Response regulator receiver modulated metal dependent phosphohydrolase</fullName>
    </submittedName>
</protein>
<dbReference type="AlphaFoldDB" id="F5R7J0"/>
<dbReference type="PANTHER" id="PTHR45228:SF5">
    <property type="entry name" value="CYCLIC DI-GMP PHOSPHODIESTERASE VC_1348-RELATED"/>
    <property type="match status" value="1"/>
</dbReference>
<dbReference type="InterPro" id="IPR011006">
    <property type="entry name" value="CheY-like_superfamily"/>
</dbReference>
<feature type="region of interest" description="Disordered" evidence="2">
    <location>
        <begin position="351"/>
        <end position="380"/>
    </location>
</feature>
<evidence type="ECO:0000313" key="5">
    <source>
        <dbReference type="EMBL" id="EGK73469.1"/>
    </source>
</evidence>
<dbReference type="PANTHER" id="PTHR45228">
    <property type="entry name" value="CYCLIC DI-GMP PHOSPHODIESTERASE TM_0186-RELATED"/>
    <property type="match status" value="1"/>
</dbReference>
<dbReference type="CDD" id="cd19920">
    <property type="entry name" value="REC_PA4781-like"/>
    <property type="match status" value="1"/>
</dbReference>
<dbReference type="Gene3D" id="3.40.50.2300">
    <property type="match status" value="1"/>
</dbReference>
<dbReference type="InterPro" id="IPR003607">
    <property type="entry name" value="HD/PDEase_dom"/>
</dbReference>
<organism evidence="5 6">
    <name type="scientific">Methyloversatilis universalis (strain ATCC BAA-1314 / DSM 25237 / JCM 13912 / CCUG 52030 / FAM5)</name>
    <dbReference type="NCBI Taxonomy" id="1000565"/>
    <lineage>
        <taxon>Bacteria</taxon>
        <taxon>Pseudomonadati</taxon>
        <taxon>Pseudomonadota</taxon>
        <taxon>Betaproteobacteria</taxon>
        <taxon>Nitrosomonadales</taxon>
        <taxon>Sterolibacteriaceae</taxon>
        <taxon>Methyloversatilis</taxon>
    </lineage>
</organism>
<dbReference type="Gene3D" id="1.10.3210.10">
    <property type="entry name" value="Hypothetical protein af1432"/>
    <property type="match status" value="1"/>
</dbReference>
<dbReference type="SMART" id="SM00448">
    <property type="entry name" value="REC"/>
    <property type="match status" value="1"/>
</dbReference>
<comment type="caution">
    <text evidence="5">The sequence shown here is derived from an EMBL/GenBank/DDBJ whole genome shotgun (WGS) entry which is preliminary data.</text>
</comment>
<keyword evidence="1" id="KW-0597">Phosphoprotein</keyword>
<proteinExistence type="predicted"/>
<feature type="domain" description="HD-GYP" evidence="4">
    <location>
        <begin position="152"/>
        <end position="349"/>
    </location>
</feature>
<evidence type="ECO:0000256" key="1">
    <source>
        <dbReference type="PROSITE-ProRule" id="PRU00169"/>
    </source>
</evidence>
<evidence type="ECO:0000256" key="2">
    <source>
        <dbReference type="SAM" id="MobiDB-lite"/>
    </source>
</evidence>
<gene>
    <name evidence="5" type="ORF">METUNv1_00096</name>
</gene>
<reference evidence="5 6" key="1">
    <citation type="journal article" date="2011" name="J. Bacteriol.">
        <title>Genome sequence of Methyloversatilis universalis FAM5T, a methylotrophic representative of the order Rhodocyclales.</title>
        <authorList>
            <person name="Kittichotirat W."/>
            <person name="Good N.M."/>
            <person name="Hall R."/>
            <person name="Bringel F."/>
            <person name="Lajus A."/>
            <person name="Medigue C."/>
            <person name="Smalley N.E."/>
            <person name="Beck D."/>
            <person name="Bumgarner R."/>
            <person name="Vuilleumier S."/>
            <person name="Kalyuzhnaya M.G."/>
        </authorList>
    </citation>
    <scope>NUCLEOTIDE SEQUENCE [LARGE SCALE GENOMIC DNA]</scope>
    <source>
        <strain evidence="6">ATCC BAA-1314 / JCM 13912 / FAM5</strain>
    </source>
</reference>
<evidence type="ECO:0000259" key="4">
    <source>
        <dbReference type="PROSITE" id="PS51832"/>
    </source>
</evidence>
<name>F5R7J0_METUF</name>
<dbReference type="InterPro" id="IPR037522">
    <property type="entry name" value="HD_GYP_dom"/>
</dbReference>
<dbReference type="InterPro" id="IPR001789">
    <property type="entry name" value="Sig_transdc_resp-reg_receiver"/>
</dbReference>
<feature type="domain" description="Response regulatory" evidence="3">
    <location>
        <begin position="16"/>
        <end position="132"/>
    </location>
</feature>
<dbReference type="OrthoDB" id="9763857at2"/>